<keyword evidence="2" id="KW-1185">Reference proteome</keyword>
<gene>
    <name evidence="1" type="ORF">L1987_02061</name>
</gene>
<sequence length="140" mass="16008">MTKVYYRELLWPRIDTRFLPKAILLYDRNRDYGSNNGEYQSCHSRNTGQSSNQSVRLETGLSNAKLDLEPGYQRIEAQGIVINELYANFLRESSSCNTYLSIDLEHENGSEAHPAPSFDVFEQESEAETIMDETQVPPPV</sequence>
<accession>A0ACB9K6R2</accession>
<reference evidence="1 2" key="2">
    <citation type="journal article" date="2022" name="Mol. Ecol. Resour.">
        <title>The genomes of chicory, endive, great burdock and yacon provide insights into Asteraceae paleo-polyploidization history and plant inulin production.</title>
        <authorList>
            <person name="Fan W."/>
            <person name="Wang S."/>
            <person name="Wang H."/>
            <person name="Wang A."/>
            <person name="Jiang F."/>
            <person name="Liu H."/>
            <person name="Zhao H."/>
            <person name="Xu D."/>
            <person name="Zhang Y."/>
        </authorList>
    </citation>
    <scope>NUCLEOTIDE SEQUENCE [LARGE SCALE GENOMIC DNA]</scope>
    <source>
        <strain evidence="2">cv. Yunnan</strain>
        <tissue evidence="1">Leaves</tissue>
    </source>
</reference>
<dbReference type="EMBL" id="CM042018">
    <property type="protein sequence ID" value="KAI3827972.1"/>
    <property type="molecule type" value="Genomic_DNA"/>
</dbReference>
<name>A0ACB9K6R2_9ASTR</name>
<evidence type="ECO:0000313" key="1">
    <source>
        <dbReference type="EMBL" id="KAI3827972.1"/>
    </source>
</evidence>
<evidence type="ECO:0000313" key="2">
    <source>
        <dbReference type="Proteomes" id="UP001056120"/>
    </source>
</evidence>
<proteinExistence type="predicted"/>
<organism evidence="1 2">
    <name type="scientific">Smallanthus sonchifolius</name>
    <dbReference type="NCBI Taxonomy" id="185202"/>
    <lineage>
        <taxon>Eukaryota</taxon>
        <taxon>Viridiplantae</taxon>
        <taxon>Streptophyta</taxon>
        <taxon>Embryophyta</taxon>
        <taxon>Tracheophyta</taxon>
        <taxon>Spermatophyta</taxon>
        <taxon>Magnoliopsida</taxon>
        <taxon>eudicotyledons</taxon>
        <taxon>Gunneridae</taxon>
        <taxon>Pentapetalae</taxon>
        <taxon>asterids</taxon>
        <taxon>campanulids</taxon>
        <taxon>Asterales</taxon>
        <taxon>Asteraceae</taxon>
        <taxon>Asteroideae</taxon>
        <taxon>Heliantheae alliance</taxon>
        <taxon>Millerieae</taxon>
        <taxon>Smallanthus</taxon>
    </lineage>
</organism>
<comment type="caution">
    <text evidence="1">The sequence shown here is derived from an EMBL/GenBank/DDBJ whole genome shotgun (WGS) entry which is preliminary data.</text>
</comment>
<dbReference type="Proteomes" id="UP001056120">
    <property type="component" value="Linkage Group LG01"/>
</dbReference>
<reference evidence="2" key="1">
    <citation type="journal article" date="2022" name="Mol. Ecol. Resour.">
        <title>The genomes of chicory, endive, great burdock and yacon provide insights into Asteraceae palaeo-polyploidization history and plant inulin production.</title>
        <authorList>
            <person name="Fan W."/>
            <person name="Wang S."/>
            <person name="Wang H."/>
            <person name="Wang A."/>
            <person name="Jiang F."/>
            <person name="Liu H."/>
            <person name="Zhao H."/>
            <person name="Xu D."/>
            <person name="Zhang Y."/>
        </authorList>
    </citation>
    <scope>NUCLEOTIDE SEQUENCE [LARGE SCALE GENOMIC DNA]</scope>
    <source>
        <strain evidence="2">cv. Yunnan</strain>
    </source>
</reference>
<protein>
    <submittedName>
        <fullName evidence="1">Uncharacterized protein</fullName>
    </submittedName>
</protein>